<evidence type="ECO:0000313" key="9">
    <source>
        <dbReference type="Proteomes" id="UP000264541"/>
    </source>
</evidence>
<feature type="coiled-coil region" evidence="6">
    <location>
        <begin position="1089"/>
        <end position="1150"/>
    </location>
</feature>
<dbReference type="InterPro" id="IPR002052">
    <property type="entry name" value="DNA_methylase_N6_adenine_CS"/>
</dbReference>
<dbReference type="InterPro" id="IPR050953">
    <property type="entry name" value="N4_N6_ade-DNA_methylase"/>
</dbReference>
<dbReference type="PRINTS" id="PR00507">
    <property type="entry name" value="N12N6MTFRASE"/>
</dbReference>
<keyword evidence="9" id="KW-1185">Reference proteome</keyword>
<dbReference type="InterPro" id="IPR011639">
    <property type="entry name" value="MethylTrfase_TaqI-like_dom"/>
</dbReference>
<comment type="caution">
    <text evidence="8">The sequence shown here is derived from an EMBL/GenBank/DDBJ whole genome shotgun (WGS) entry which is preliminary data.</text>
</comment>
<dbReference type="PANTHER" id="PTHR33841:SF1">
    <property type="entry name" value="DNA METHYLTRANSFERASE A"/>
    <property type="match status" value="1"/>
</dbReference>
<dbReference type="GO" id="GO:0003676">
    <property type="term" value="F:nucleic acid binding"/>
    <property type="evidence" value="ECO:0007669"/>
    <property type="project" value="InterPro"/>
</dbReference>
<evidence type="ECO:0000256" key="6">
    <source>
        <dbReference type="SAM" id="Coils"/>
    </source>
</evidence>
<accession>A0A372LKZ7</accession>
<dbReference type="EC" id="2.1.1.72" evidence="1"/>
<dbReference type="PROSITE" id="PS00092">
    <property type="entry name" value="N6_MTASE"/>
    <property type="match status" value="1"/>
</dbReference>
<reference evidence="8 9" key="1">
    <citation type="submission" date="2018-08" db="EMBL/GenBank/DDBJ databases">
        <title>Bacillus chawlae sp. nov., Bacillus glennii sp. nov., and Bacillus saganii sp. nov. Isolated from the Vehicle Assembly Building at Kennedy Space Center where the Viking Spacecraft were Assembled.</title>
        <authorList>
            <person name="Seuylemezian A."/>
            <person name="Vaishampayan P."/>
        </authorList>
    </citation>
    <scope>NUCLEOTIDE SEQUENCE [LARGE SCALE GENOMIC DNA]</scope>
    <source>
        <strain evidence="8 9">V47-23a</strain>
    </source>
</reference>
<dbReference type="Pfam" id="PF07669">
    <property type="entry name" value="Eco57I"/>
    <property type="match status" value="1"/>
</dbReference>
<evidence type="ECO:0000259" key="7">
    <source>
        <dbReference type="Pfam" id="PF07669"/>
    </source>
</evidence>
<evidence type="ECO:0000313" key="8">
    <source>
        <dbReference type="EMBL" id="RFU67467.1"/>
    </source>
</evidence>
<proteinExistence type="predicted"/>
<evidence type="ECO:0000256" key="4">
    <source>
        <dbReference type="ARBA" id="ARBA00022691"/>
    </source>
</evidence>
<dbReference type="RefSeq" id="WP_117327462.1">
    <property type="nucleotide sequence ID" value="NZ_QVTE01000043.1"/>
</dbReference>
<dbReference type="GO" id="GO:0032259">
    <property type="term" value="P:methylation"/>
    <property type="evidence" value="ECO:0007669"/>
    <property type="project" value="UniProtKB-KW"/>
</dbReference>
<keyword evidence="3 8" id="KW-0808">Transferase</keyword>
<dbReference type="GO" id="GO:0006304">
    <property type="term" value="P:DNA modification"/>
    <property type="evidence" value="ECO:0007669"/>
    <property type="project" value="InterPro"/>
</dbReference>
<evidence type="ECO:0000256" key="5">
    <source>
        <dbReference type="ARBA" id="ARBA00047942"/>
    </source>
</evidence>
<keyword evidence="4" id="KW-0949">S-adenosyl-L-methionine</keyword>
<dbReference type="Proteomes" id="UP000264541">
    <property type="component" value="Unassembled WGS sequence"/>
</dbReference>
<evidence type="ECO:0000256" key="1">
    <source>
        <dbReference type="ARBA" id="ARBA00011900"/>
    </source>
</evidence>
<dbReference type="EMBL" id="QVTE01000043">
    <property type="protein sequence ID" value="RFU67467.1"/>
    <property type="molecule type" value="Genomic_DNA"/>
</dbReference>
<dbReference type="OrthoDB" id="32195at2"/>
<feature type="domain" description="Type II methyltransferase M.TaqI-like" evidence="7">
    <location>
        <begin position="341"/>
        <end position="567"/>
    </location>
</feature>
<dbReference type="SUPFAM" id="SSF53335">
    <property type="entry name" value="S-adenosyl-L-methionine-dependent methyltransferases"/>
    <property type="match status" value="1"/>
</dbReference>
<comment type="catalytic activity">
    <reaction evidence="5">
        <text>a 2'-deoxyadenosine in DNA + S-adenosyl-L-methionine = an N(6)-methyl-2'-deoxyadenosine in DNA + S-adenosyl-L-homocysteine + H(+)</text>
        <dbReference type="Rhea" id="RHEA:15197"/>
        <dbReference type="Rhea" id="RHEA-COMP:12418"/>
        <dbReference type="Rhea" id="RHEA-COMP:12419"/>
        <dbReference type="ChEBI" id="CHEBI:15378"/>
        <dbReference type="ChEBI" id="CHEBI:57856"/>
        <dbReference type="ChEBI" id="CHEBI:59789"/>
        <dbReference type="ChEBI" id="CHEBI:90615"/>
        <dbReference type="ChEBI" id="CHEBI:90616"/>
        <dbReference type="EC" id="2.1.1.72"/>
    </reaction>
</comment>
<organism evidence="8 9">
    <name type="scientific">Peribacillus saganii</name>
    <dbReference type="NCBI Taxonomy" id="2303992"/>
    <lineage>
        <taxon>Bacteria</taxon>
        <taxon>Bacillati</taxon>
        <taxon>Bacillota</taxon>
        <taxon>Bacilli</taxon>
        <taxon>Bacillales</taxon>
        <taxon>Bacillaceae</taxon>
        <taxon>Peribacillus</taxon>
    </lineage>
</organism>
<gene>
    <name evidence="8" type="primary">pglX</name>
    <name evidence="8" type="ORF">D0469_14515</name>
</gene>
<dbReference type="InterPro" id="IPR029063">
    <property type="entry name" value="SAM-dependent_MTases_sf"/>
</dbReference>
<dbReference type="InterPro" id="IPR047939">
    <property type="entry name" value="BREX_1_PglX"/>
</dbReference>
<dbReference type="NCBIfam" id="NF033452">
    <property type="entry name" value="BREX_1_MTaseX"/>
    <property type="match status" value="1"/>
</dbReference>
<evidence type="ECO:0000256" key="3">
    <source>
        <dbReference type="ARBA" id="ARBA00022679"/>
    </source>
</evidence>
<dbReference type="GO" id="GO:0009007">
    <property type="term" value="F:site-specific DNA-methyltransferase (adenine-specific) activity"/>
    <property type="evidence" value="ECO:0007669"/>
    <property type="project" value="UniProtKB-EC"/>
</dbReference>
<evidence type="ECO:0000256" key="2">
    <source>
        <dbReference type="ARBA" id="ARBA00022603"/>
    </source>
</evidence>
<dbReference type="AlphaFoldDB" id="A0A372LKZ7"/>
<keyword evidence="2 8" id="KW-0489">Methyltransferase</keyword>
<dbReference type="Gene3D" id="3.40.50.150">
    <property type="entry name" value="Vaccinia Virus protein VP39"/>
    <property type="match status" value="1"/>
</dbReference>
<sequence length="1179" mass="138203">MNKTELKYFAIQARRQLIDKVKTKALMYGIDEKNDLEIQEQFGQLMINDKQYPLYMKPAFNSLKNQLKQKGYKQLVEEVAYTWFNRIIAIRYMEVHDYLPEKVNVLSSSVGRVDPDILFEYETMDLPVKQEEIRELLHAGDTEGAYRQLFIAQCNALSSILSFLFEKIQDYSELLLPDFLLDAESVIKKLVRNDELNNSFEEIEVIGWLYQYYIAEEKDRVFAQKSKYKKEEIPFATQLFTPKWIVQYMVQNSLGRYWTESHREDEDLISNWGYFIKHEEEDFHEKIAPYVNKELRVEDIKLLDPAMGSGHILVYAFEVFHQIYEKCGYPERDIPRLIIENNLYGLDIDDRAYQLAAFAVVMKASSYSRRFLRNVEREGIQLNLASIEETNHISNDVIAYIAQEEKGNQYNQVKNFFNQYYNAKTYGSLINVTERDLTFIEERFEHIQNNPVEDLFFAEQHNTAKEVLPALVKQTKIMRNEYDVVVMNPPYMGKGSMNEEISTFLKNSYPDSKTDLFTAFMEINHYLKKESLYAAINQHSWMFSSSYQKLRLKIINNKNIDSMLHIGPRAFEEIGGEVVQSTTFVLRNFFLNSKGLYFRLVDISNKNSKEKTFLNIKENKEKNFYLSSQTNFLDLPNNPIAYWCTEKVYSIFLNEKELSKYAIPRVGLQTGDNERFLRLWHEVELPKLGFGSSNAEDAVSSNKKWFPYHKGGEFKKWFGNNYYIVNWENNGEEIKEFGHYLNSIKKPSSRMGIANSEEFYFMEGLTWSSLTTGSISFRYSYPGFLFDTKGPICIIKEKVNLYYLLGLLNSKVSQLFLNFLSPTLDYNPGAVSKLPIIVEKSDEIEIAVIENVKITKENWDSYEISWGFSKHPLLTSDESYLSESFNQWSNKTKEDLNKLQSNEENINEFFIRIYGLYDELDSVIEEKNTSIKLANLETDIRAFLSYFIGCLTGRYSLDSEGLSYAGGEWDDSKYSSFRPTPNGIIHFTESTYFGDDIILRLREFLKLAFSPDTVNENLQWLAEALEMKKGEDAEARIRRYFLDEFFTDHCKLYQKRPIYWLVDSGKQKGLRTLIYMQRYQPETMATIRFEHLQEIQAKYQNEITDLENRLVNPNLSASEKKKLTAEKTSFEKKMDELREFDKRLAEIANEEIEIDLDDGVKVNHEKLYRGGKGVLAKIK</sequence>
<name>A0A372LKZ7_9BACI</name>
<dbReference type="PANTHER" id="PTHR33841">
    <property type="entry name" value="DNA METHYLTRANSFERASE YEEA-RELATED"/>
    <property type="match status" value="1"/>
</dbReference>
<keyword evidence="6" id="KW-0175">Coiled coil</keyword>
<protein>
    <recommendedName>
        <fullName evidence="1">site-specific DNA-methyltransferase (adenine-specific)</fullName>
        <ecNumber evidence="1">2.1.1.72</ecNumber>
    </recommendedName>
</protein>